<name>A0A4Q7ILH3_9GAMM</name>
<dbReference type="EMBL" id="PPSX01000036">
    <property type="protein sequence ID" value="RZQ53054.1"/>
    <property type="molecule type" value="Genomic_DNA"/>
</dbReference>
<dbReference type="PROSITE" id="PS51704">
    <property type="entry name" value="GP_PDE"/>
    <property type="match status" value="1"/>
</dbReference>
<evidence type="ECO:0000259" key="1">
    <source>
        <dbReference type="PROSITE" id="PS51704"/>
    </source>
</evidence>
<protein>
    <submittedName>
        <fullName evidence="2">Glycerophosphodiester phosphodiesterase</fullName>
    </submittedName>
</protein>
<reference evidence="2 3" key="1">
    <citation type="submission" date="2018-01" db="EMBL/GenBank/DDBJ databases">
        <title>Co-occurrence of chitin degradation, pigmentation and bioactivity in marine Pseudoalteromonas.</title>
        <authorList>
            <person name="Paulsen S."/>
            <person name="Gram L."/>
            <person name="Machado H."/>
        </authorList>
    </citation>
    <scope>NUCLEOTIDE SEQUENCE [LARGE SCALE GENOMIC DNA]</scope>
    <source>
        <strain evidence="2 3">S3898</strain>
    </source>
</reference>
<proteinExistence type="predicted"/>
<dbReference type="InterPro" id="IPR030395">
    <property type="entry name" value="GP_PDE_dom"/>
</dbReference>
<gene>
    <name evidence="2" type="ORF">C1E23_10495</name>
</gene>
<comment type="caution">
    <text evidence="2">The sequence shown here is derived from an EMBL/GenBank/DDBJ whole genome shotgun (WGS) entry which is preliminary data.</text>
</comment>
<sequence>MQIFAHRGASGNYPENTASAINAALQAQVDGIELDVQSCADNFVIIHDSWLDRTTNGNGRVVDTPFSEIARLDAGNGQHVLNLQQVLELIGSQTQINLELKHTFGLDKLVQTLEQNVAEGIIEREQLLLSSFDHHQLKWLKQNLPWVKIGALTASIPLNYAYFAENLHAYSVHLDKNFINHEFVADAKQRGLKVMTYTVDKQQEIEEMQNLGVDGIFSNYPCYAKMILSR</sequence>
<accession>A0A4Q7ILH3</accession>
<dbReference type="SUPFAM" id="SSF51695">
    <property type="entry name" value="PLC-like phosphodiesterases"/>
    <property type="match status" value="1"/>
</dbReference>
<dbReference type="Pfam" id="PF03009">
    <property type="entry name" value="GDPD"/>
    <property type="match status" value="1"/>
</dbReference>
<dbReference type="PANTHER" id="PTHR46211:SF1">
    <property type="entry name" value="GLYCEROPHOSPHODIESTER PHOSPHODIESTERASE, CYTOPLASMIC"/>
    <property type="match status" value="1"/>
</dbReference>
<evidence type="ECO:0000313" key="3">
    <source>
        <dbReference type="Proteomes" id="UP000291338"/>
    </source>
</evidence>
<dbReference type="GO" id="GO:0006629">
    <property type="term" value="P:lipid metabolic process"/>
    <property type="evidence" value="ECO:0007669"/>
    <property type="project" value="InterPro"/>
</dbReference>
<dbReference type="Proteomes" id="UP000291338">
    <property type="component" value="Unassembled WGS sequence"/>
</dbReference>
<dbReference type="Gene3D" id="3.20.20.190">
    <property type="entry name" value="Phosphatidylinositol (PI) phosphodiesterase"/>
    <property type="match status" value="1"/>
</dbReference>
<feature type="domain" description="GP-PDE" evidence="1">
    <location>
        <begin position="1"/>
        <end position="228"/>
    </location>
</feature>
<dbReference type="InterPro" id="IPR017946">
    <property type="entry name" value="PLC-like_Pdiesterase_TIM-brl"/>
</dbReference>
<dbReference type="PANTHER" id="PTHR46211">
    <property type="entry name" value="GLYCEROPHOSPHORYL DIESTER PHOSPHODIESTERASE"/>
    <property type="match status" value="1"/>
</dbReference>
<organism evidence="2 3">
    <name type="scientific">Pseudoalteromonas phenolica</name>
    <dbReference type="NCBI Taxonomy" id="161398"/>
    <lineage>
        <taxon>Bacteria</taxon>
        <taxon>Pseudomonadati</taxon>
        <taxon>Pseudomonadota</taxon>
        <taxon>Gammaproteobacteria</taxon>
        <taxon>Alteromonadales</taxon>
        <taxon>Pseudoalteromonadaceae</taxon>
        <taxon>Pseudoalteromonas</taxon>
    </lineage>
</organism>
<evidence type="ECO:0000313" key="2">
    <source>
        <dbReference type="EMBL" id="RZQ53054.1"/>
    </source>
</evidence>
<dbReference type="RefSeq" id="WP_130255519.1">
    <property type="nucleotide sequence ID" value="NZ_PPSX01000036.1"/>
</dbReference>
<dbReference type="GO" id="GO:0008081">
    <property type="term" value="F:phosphoric diester hydrolase activity"/>
    <property type="evidence" value="ECO:0007669"/>
    <property type="project" value="InterPro"/>
</dbReference>
<dbReference type="AlphaFoldDB" id="A0A4Q7ILH3"/>